<evidence type="ECO:0000313" key="1">
    <source>
        <dbReference type="EMBL" id="SDB53027.1"/>
    </source>
</evidence>
<evidence type="ECO:0000313" key="2">
    <source>
        <dbReference type="Proteomes" id="UP000199626"/>
    </source>
</evidence>
<protein>
    <submittedName>
        <fullName evidence="1">Uncharacterized protein</fullName>
    </submittedName>
</protein>
<sequence>MHTQTSNQQPLVITQRTKTAEPSIRLTRYFNDRRGGRARVGYALHAQNAGLPFVQKHERPRSSYEDAAPQFRGCDAALYWPYPRGC</sequence>
<gene>
    <name evidence="1" type="ORF">SAMN02927930_02088</name>
</gene>
<dbReference type="AlphaFoldDB" id="A0A1G6E6E3"/>
<dbReference type="EMBL" id="FMXN01000018">
    <property type="protein sequence ID" value="SDB53027.1"/>
    <property type="molecule type" value="Genomic_DNA"/>
</dbReference>
<keyword evidence="2" id="KW-1185">Reference proteome</keyword>
<accession>A0A1G6E6E3</accession>
<organism evidence="1 2">
    <name type="scientific">Pseudidiomarina indica</name>
    <dbReference type="NCBI Taxonomy" id="1159017"/>
    <lineage>
        <taxon>Bacteria</taxon>
        <taxon>Pseudomonadati</taxon>
        <taxon>Pseudomonadota</taxon>
        <taxon>Gammaproteobacteria</taxon>
        <taxon>Alteromonadales</taxon>
        <taxon>Idiomarinaceae</taxon>
        <taxon>Pseudidiomarina</taxon>
    </lineage>
</organism>
<proteinExistence type="predicted"/>
<dbReference type="Proteomes" id="UP000199626">
    <property type="component" value="Unassembled WGS sequence"/>
</dbReference>
<name>A0A1G6E6E3_9GAMM</name>
<reference evidence="2" key="1">
    <citation type="submission" date="2016-10" db="EMBL/GenBank/DDBJ databases">
        <authorList>
            <person name="Varghese N."/>
            <person name="Submissions S."/>
        </authorList>
    </citation>
    <scope>NUCLEOTIDE SEQUENCE [LARGE SCALE GENOMIC DNA]</scope>
    <source>
        <strain evidence="2">CGMCC 1.10824</strain>
    </source>
</reference>